<dbReference type="EMBL" id="DSQF01000017">
    <property type="protein sequence ID" value="HGZ43386.1"/>
    <property type="molecule type" value="Genomic_DNA"/>
</dbReference>
<keyword evidence="1 4" id="KW-0808">Transferase</keyword>
<dbReference type="PANTHER" id="PTHR46401">
    <property type="entry name" value="GLYCOSYLTRANSFERASE WBBK-RELATED"/>
    <property type="match status" value="1"/>
</dbReference>
<evidence type="ECO:0000313" key="4">
    <source>
        <dbReference type="EMBL" id="HGZ43386.1"/>
    </source>
</evidence>
<evidence type="ECO:0000259" key="2">
    <source>
        <dbReference type="Pfam" id="PF00534"/>
    </source>
</evidence>
<gene>
    <name evidence="4" type="ORF">ENR23_08180</name>
</gene>
<dbReference type="SUPFAM" id="SSF53756">
    <property type="entry name" value="UDP-Glycosyltransferase/glycogen phosphorylase"/>
    <property type="match status" value="1"/>
</dbReference>
<reference evidence="4" key="1">
    <citation type="journal article" date="2020" name="mSystems">
        <title>Genome- and Community-Level Interaction Insights into Carbon Utilization and Element Cycling Functions of Hydrothermarchaeota in Hydrothermal Sediment.</title>
        <authorList>
            <person name="Zhou Z."/>
            <person name="Liu Y."/>
            <person name="Xu W."/>
            <person name="Pan J."/>
            <person name="Luo Z.H."/>
            <person name="Li M."/>
        </authorList>
    </citation>
    <scope>NUCLEOTIDE SEQUENCE [LARGE SCALE GENOMIC DNA]</scope>
    <source>
        <strain evidence="4">SpSt-381</strain>
    </source>
</reference>
<dbReference type="Pfam" id="PF13439">
    <property type="entry name" value="Glyco_transf_4"/>
    <property type="match status" value="1"/>
</dbReference>
<accession>A0A832MM29</accession>
<dbReference type="Pfam" id="PF00534">
    <property type="entry name" value="Glycos_transf_1"/>
    <property type="match status" value="1"/>
</dbReference>
<dbReference type="InterPro" id="IPR001296">
    <property type="entry name" value="Glyco_trans_1"/>
</dbReference>
<protein>
    <submittedName>
        <fullName evidence="4">Glycosyltransferase</fullName>
    </submittedName>
</protein>
<feature type="domain" description="Glycosyl transferase family 1" evidence="2">
    <location>
        <begin position="194"/>
        <end position="339"/>
    </location>
</feature>
<name>A0A832MM29_UNCEI</name>
<dbReference type="PANTHER" id="PTHR46401:SF2">
    <property type="entry name" value="GLYCOSYLTRANSFERASE WBBK-RELATED"/>
    <property type="match status" value="1"/>
</dbReference>
<comment type="caution">
    <text evidence="4">The sequence shown here is derived from an EMBL/GenBank/DDBJ whole genome shotgun (WGS) entry which is preliminary data.</text>
</comment>
<dbReference type="Gene3D" id="3.40.50.2000">
    <property type="entry name" value="Glycogen Phosphorylase B"/>
    <property type="match status" value="2"/>
</dbReference>
<organism evidence="4">
    <name type="scientific">Eiseniibacteriota bacterium</name>
    <dbReference type="NCBI Taxonomy" id="2212470"/>
    <lineage>
        <taxon>Bacteria</taxon>
        <taxon>Candidatus Eiseniibacteriota</taxon>
    </lineage>
</organism>
<dbReference type="GO" id="GO:0016757">
    <property type="term" value="F:glycosyltransferase activity"/>
    <property type="evidence" value="ECO:0007669"/>
    <property type="project" value="InterPro"/>
</dbReference>
<dbReference type="GO" id="GO:0009103">
    <property type="term" value="P:lipopolysaccharide biosynthetic process"/>
    <property type="evidence" value="ECO:0007669"/>
    <property type="project" value="TreeGrafter"/>
</dbReference>
<feature type="domain" description="Glycosyltransferase subfamily 4-like N-terminal" evidence="3">
    <location>
        <begin position="20"/>
        <end position="178"/>
    </location>
</feature>
<sequence>MSGRPLRIAMIGQKGAPATYGGIERHVDEIARRLARMGHDVSVFCRFYYTPADAVLPGVRLLRRPSIHTKHLDAATHVAWCTVESLFRRFDVVHFHALGPSLLAGVPRVVGSKTVVTVHGLDWQREKWGRVASWFLRQCEGPAAHFPDRTIVVSKTLRQHFREHHRCDAVFIPNGTNLPTPRPARRLASLGLEPGRYVLFVGRLVPEKGVHFLCEAFSRIDTDLKLALVGGLSFSDDYVSVLRRYESDRVRLLDYVFGEALEELWSHAYLVVQPSTMEGLSIALLEALSYGRCVLISDIPENMEVAEEVSVSFRSKDVDDLHRKLEDLIRHPETVRRHEALARRHIEQHYSWDKVAEHTEAVYRELVAGRRR</sequence>
<dbReference type="AlphaFoldDB" id="A0A832MM29"/>
<dbReference type="InterPro" id="IPR028098">
    <property type="entry name" value="Glyco_trans_4-like_N"/>
</dbReference>
<proteinExistence type="predicted"/>
<evidence type="ECO:0000259" key="3">
    <source>
        <dbReference type="Pfam" id="PF13439"/>
    </source>
</evidence>
<dbReference type="CDD" id="cd03801">
    <property type="entry name" value="GT4_PimA-like"/>
    <property type="match status" value="1"/>
</dbReference>
<evidence type="ECO:0000256" key="1">
    <source>
        <dbReference type="ARBA" id="ARBA00022679"/>
    </source>
</evidence>